<sequence length="121" mass="13665">ISILLCLVGLIVIIFTHSRYMRYVGEYETHLRAFDQPEFVEPPSFLREYETQSLNMYVPAPDEAVHDLGEINMTFEGENVTAEHIGGDQGITSAVNPIYQEDDPQSQPPRPTGFTESTTML</sequence>
<name>A0A8W8I2M9_MAGGI</name>
<accession>A0A8W8I2M9</accession>
<feature type="region of interest" description="Disordered" evidence="1">
    <location>
        <begin position="87"/>
        <end position="121"/>
    </location>
</feature>
<organism evidence="2 3">
    <name type="scientific">Magallana gigas</name>
    <name type="common">Pacific oyster</name>
    <name type="synonym">Crassostrea gigas</name>
    <dbReference type="NCBI Taxonomy" id="29159"/>
    <lineage>
        <taxon>Eukaryota</taxon>
        <taxon>Metazoa</taxon>
        <taxon>Spiralia</taxon>
        <taxon>Lophotrochozoa</taxon>
        <taxon>Mollusca</taxon>
        <taxon>Bivalvia</taxon>
        <taxon>Autobranchia</taxon>
        <taxon>Pteriomorphia</taxon>
        <taxon>Ostreida</taxon>
        <taxon>Ostreoidea</taxon>
        <taxon>Ostreidae</taxon>
        <taxon>Magallana</taxon>
    </lineage>
</organism>
<evidence type="ECO:0000313" key="3">
    <source>
        <dbReference type="Proteomes" id="UP000005408"/>
    </source>
</evidence>
<evidence type="ECO:0000313" key="2">
    <source>
        <dbReference type="EnsemblMetazoa" id="G1224.7:cds"/>
    </source>
</evidence>
<dbReference type="EnsemblMetazoa" id="G1224.7">
    <property type="protein sequence ID" value="G1224.7:cds"/>
    <property type="gene ID" value="G1224"/>
</dbReference>
<reference evidence="2" key="1">
    <citation type="submission" date="2022-08" db="UniProtKB">
        <authorList>
            <consortium name="EnsemblMetazoa"/>
        </authorList>
    </citation>
    <scope>IDENTIFICATION</scope>
    <source>
        <strain evidence="2">05x7-T-G4-1.051#20</strain>
    </source>
</reference>
<keyword evidence="3" id="KW-1185">Reference proteome</keyword>
<proteinExistence type="predicted"/>
<dbReference type="AlphaFoldDB" id="A0A8W8I2M9"/>
<protein>
    <submittedName>
        <fullName evidence="2">Uncharacterized protein</fullName>
    </submittedName>
</protein>
<dbReference type="Proteomes" id="UP000005408">
    <property type="component" value="Unassembled WGS sequence"/>
</dbReference>
<evidence type="ECO:0000256" key="1">
    <source>
        <dbReference type="SAM" id="MobiDB-lite"/>
    </source>
</evidence>